<feature type="domain" description="Diels-Alderase N-terminal" evidence="4">
    <location>
        <begin position="38"/>
        <end position="212"/>
    </location>
</feature>
<organism evidence="5 6">
    <name type="scientific">Podospora fimiseda</name>
    <dbReference type="NCBI Taxonomy" id="252190"/>
    <lineage>
        <taxon>Eukaryota</taxon>
        <taxon>Fungi</taxon>
        <taxon>Dikarya</taxon>
        <taxon>Ascomycota</taxon>
        <taxon>Pezizomycotina</taxon>
        <taxon>Sordariomycetes</taxon>
        <taxon>Sordariomycetidae</taxon>
        <taxon>Sordariales</taxon>
        <taxon>Podosporaceae</taxon>
        <taxon>Podospora</taxon>
    </lineage>
</organism>
<comment type="caution">
    <text evidence="5">The sequence shown here is derived from an EMBL/GenBank/DDBJ whole genome shotgun (WGS) entry which is preliminary data.</text>
</comment>
<dbReference type="Pfam" id="PF22903">
    <property type="entry name" value="DA_C"/>
    <property type="match status" value="1"/>
</dbReference>
<gene>
    <name evidence="5" type="ORF">QBC38DRAFT_519471</name>
</gene>
<dbReference type="Pfam" id="PF24137">
    <property type="entry name" value="DA_N"/>
    <property type="match status" value="1"/>
</dbReference>
<dbReference type="SUPFAM" id="SSF159245">
    <property type="entry name" value="AttH-like"/>
    <property type="match status" value="1"/>
</dbReference>
<dbReference type="Proteomes" id="UP001301958">
    <property type="component" value="Unassembled WGS sequence"/>
</dbReference>
<dbReference type="EMBL" id="MU865480">
    <property type="protein sequence ID" value="KAK4222300.1"/>
    <property type="molecule type" value="Genomic_DNA"/>
</dbReference>
<keyword evidence="6" id="KW-1185">Reference proteome</keyword>
<reference evidence="5" key="2">
    <citation type="submission" date="2023-05" db="EMBL/GenBank/DDBJ databases">
        <authorList>
            <consortium name="Lawrence Berkeley National Laboratory"/>
            <person name="Steindorff A."/>
            <person name="Hensen N."/>
            <person name="Bonometti L."/>
            <person name="Westerberg I."/>
            <person name="Brannstrom I.O."/>
            <person name="Guillou S."/>
            <person name="Cros-Aarteil S."/>
            <person name="Calhoun S."/>
            <person name="Haridas S."/>
            <person name="Kuo A."/>
            <person name="Mondo S."/>
            <person name="Pangilinan J."/>
            <person name="Riley R."/>
            <person name="Labutti K."/>
            <person name="Andreopoulos B."/>
            <person name="Lipzen A."/>
            <person name="Chen C."/>
            <person name="Yanf M."/>
            <person name="Daum C."/>
            <person name="Ng V."/>
            <person name="Clum A."/>
            <person name="Ohm R."/>
            <person name="Martin F."/>
            <person name="Silar P."/>
            <person name="Natvig D."/>
            <person name="Lalanne C."/>
            <person name="Gautier V."/>
            <person name="Ament-Velasquez S.L."/>
            <person name="Kruys A."/>
            <person name="Hutchinson M.I."/>
            <person name="Powell A.J."/>
            <person name="Barry K."/>
            <person name="Miller A.N."/>
            <person name="Grigoriev I.V."/>
            <person name="Debuchy R."/>
            <person name="Gladieux P."/>
            <person name="Thoren M.H."/>
            <person name="Johannesson H."/>
        </authorList>
    </citation>
    <scope>NUCLEOTIDE SEQUENCE</scope>
    <source>
        <strain evidence="5">CBS 990.96</strain>
    </source>
</reference>
<comment type="similarity">
    <text evidence="2">Belongs to the Diels-Alderase family.</text>
</comment>
<evidence type="ECO:0000259" key="3">
    <source>
        <dbReference type="Pfam" id="PF22903"/>
    </source>
</evidence>
<evidence type="ECO:0000313" key="5">
    <source>
        <dbReference type="EMBL" id="KAK4222300.1"/>
    </source>
</evidence>
<evidence type="ECO:0000256" key="2">
    <source>
        <dbReference type="ARBA" id="ARBA00046325"/>
    </source>
</evidence>
<dbReference type="AlphaFoldDB" id="A0AAN6YPJ5"/>
<feature type="domain" description="Diels-Alderase C-terminal" evidence="3">
    <location>
        <begin position="217"/>
        <end position="356"/>
    </location>
</feature>
<name>A0AAN6YPJ5_9PEZI</name>
<dbReference type="GO" id="GO:0016853">
    <property type="term" value="F:isomerase activity"/>
    <property type="evidence" value="ECO:0007669"/>
    <property type="project" value="UniProtKB-KW"/>
</dbReference>
<evidence type="ECO:0000313" key="6">
    <source>
        <dbReference type="Proteomes" id="UP001301958"/>
    </source>
</evidence>
<protein>
    <submittedName>
        <fullName evidence="5">Uncharacterized protein</fullName>
    </submittedName>
</protein>
<keyword evidence="1" id="KW-0413">Isomerase</keyword>
<evidence type="ECO:0000256" key="1">
    <source>
        <dbReference type="ARBA" id="ARBA00023235"/>
    </source>
</evidence>
<dbReference type="InterPro" id="IPR054499">
    <property type="entry name" value="DA_C"/>
</dbReference>
<dbReference type="InterPro" id="IPR056402">
    <property type="entry name" value="DA_N"/>
</dbReference>
<reference evidence="5" key="1">
    <citation type="journal article" date="2023" name="Mol. Phylogenet. Evol.">
        <title>Genome-scale phylogeny and comparative genomics of the fungal order Sordariales.</title>
        <authorList>
            <person name="Hensen N."/>
            <person name="Bonometti L."/>
            <person name="Westerberg I."/>
            <person name="Brannstrom I.O."/>
            <person name="Guillou S."/>
            <person name="Cros-Aarteil S."/>
            <person name="Calhoun S."/>
            <person name="Haridas S."/>
            <person name="Kuo A."/>
            <person name="Mondo S."/>
            <person name="Pangilinan J."/>
            <person name="Riley R."/>
            <person name="LaButti K."/>
            <person name="Andreopoulos B."/>
            <person name="Lipzen A."/>
            <person name="Chen C."/>
            <person name="Yan M."/>
            <person name="Daum C."/>
            <person name="Ng V."/>
            <person name="Clum A."/>
            <person name="Steindorff A."/>
            <person name="Ohm R.A."/>
            <person name="Martin F."/>
            <person name="Silar P."/>
            <person name="Natvig D.O."/>
            <person name="Lalanne C."/>
            <person name="Gautier V."/>
            <person name="Ament-Velasquez S.L."/>
            <person name="Kruys A."/>
            <person name="Hutchinson M.I."/>
            <person name="Powell A.J."/>
            <person name="Barry K."/>
            <person name="Miller A.N."/>
            <person name="Grigoriev I.V."/>
            <person name="Debuchy R."/>
            <person name="Gladieux P."/>
            <person name="Hiltunen Thoren M."/>
            <person name="Johannesson H."/>
        </authorList>
    </citation>
    <scope>NUCLEOTIDE SEQUENCE</scope>
    <source>
        <strain evidence="5">CBS 990.96</strain>
    </source>
</reference>
<sequence>MSPQKPPTLKENLFFNPPQTNLPFLTSPPQYPIHPLISTPNSTSNEQWEFDGISSDGLSSFIFGFYRDPTFSFFGTGNLRMYAEFTFANKSRYAIVDYAEESEVITCPGIGTRGTWRNDKQFEYFFEVSEDFKYVKIGINNPEVKGLIEIESIAEARYTNSKVWGDTKGEVWTGIEYFYHFEPIPAAEVKVDVVIHGEKIQWKGLGGHERLWAAFNWFSCLEGLLVARFKVGRFAVSFLEFFKGENRKGSVVINEKGRQVFGSTEQKEGERDWFMLERVYGGKGITTEKLEDKVTGMRLKMVSPGRNTTWEFELWHRNVAFEYNLGSGRGGTGYSGLVKGGLVGEEKEEEGPAFSEVMRFPERSLLLKKNFV</sequence>
<accession>A0AAN6YPJ5</accession>
<proteinExistence type="inferred from homology"/>
<evidence type="ECO:0000259" key="4">
    <source>
        <dbReference type="Pfam" id="PF24137"/>
    </source>
</evidence>